<organism evidence="15 16">
    <name type="scientific">Naegleria lovaniensis</name>
    <name type="common">Amoeba</name>
    <dbReference type="NCBI Taxonomy" id="51637"/>
    <lineage>
        <taxon>Eukaryota</taxon>
        <taxon>Discoba</taxon>
        <taxon>Heterolobosea</taxon>
        <taxon>Tetramitia</taxon>
        <taxon>Eutetramitia</taxon>
        <taxon>Vahlkampfiidae</taxon>
        <taxon>Naegleria</taxon>
    </lineage>
</organism>
<reference evidence="15 16" key="1">
    <citation type="journal article" date="2018" name="BMC Genomics">
        <title>The genome of Naegleria lovaniensis, the basis for a comparative approach to unravel pathogenicity factors of the human pathogenic amoeba N. fowleri.</title>
        <authorList>
            <person name="Liechti N."/>
            <person name="Schurch N."/>
            <person name="Bruggmann R."/>
            <person name="Wittwer M."/>
        </authorList>
    </citation>
    <scope>NUCLEOTIDE SEQUENCE [LARGE SCALE GENOMIC DNA]</scope>
    <source>
        <strain evidence="15 16">ATCC 30569</strain>
    </source>
</reference>
<comment type="caution">
    <text evidence="15">The sequence shown here is derived from an EMBL/GenBank/DDBJ whole genome shotgun (WGS) entry which is preliminary data.</text>
</comment>
<dbReference type="GO" id="GO:0005634">
    <property type="term" value="C:nucleus"/>
    <property type="evidence" value="ECO:0007669"/>
    <property type="project" value="UniProtKB-SubCell"/>
</dbReference>
<evidence type="ECO:0000256" key="1">
    <source>
        <dbReference type="ARBA" id="ARBA00004123"/>
    </source>
</evidence>
<comment type="similarity">
    <text evidence="2">Belongs to the DNA repair metallo-beta-lactamase (DRMBL) family.</text>
</comment>
<dbReference type="GO" id="GO:0004519">
    <property type="term" value="F:endonuclease activity"/>
    <property type="evidence" value="ECO:0007669"/>
    <property type="project" value="UniProtKB-KW"/>
</dbReference>
<feature type="region of interest" description="Disordered" evidence="13">
    <location>
        <begin position="488"/>
        <end position="560"/>
    </location>
</feature>
<dbReference type="GeneID" id="68096641"/>
<evidence type="ECO:0000313" key="16">
    <source>
        <dbReference type="Proteomes" id="UP000816034"/>
    </source>
</evidence>
<dbReference type="GO" id="GO:0003684">
    <property type="term" value="F:damaged DNA binding"/>
    <property type="evidence" value="ECO:0007669"/>
    <property type="project" value="TreeGrafter"/>
</dbReference>
<evidence type="ECO:0000256" key="10">
    <source>
        <dbReference type="ARBA" id="ARBA00023242"/>
    </source>
</evidence>
<evidence type="ECO:0000256" key="4">
    <source>
        <dbReference type="ARBA" id="ARBA00022759"/>
    </source>
</evidence>
<dbReference type="Gene3D" id="3.60.15.10">
    <property type="entry name" value="Ribonuclease Z/Hydroxyacylglutathione hydrolase-like"/>
    <property type="match status" value="1"/>
</dbReference>
<keyword evidence="6" id="KW-0378">Hydrolase</keyword>
<protein>
    <recommendedName>
        <fullName evidence="11">Protein artemis</fullName>
    </recommendedName>
    <alternativeName>
        <fullName evidence="12">DNA cross-link repair 1C protein</fullName>
    </alternativeName>
</protein>
<dbReference type="SUPFAM" id="SSF56281">
    <property type="entry name" value="Metallo-hydrolase/oxidoreductase"/>
    <property type="match status" value="1"/>
</dbReference>
<evidence type="ECO:0000256" key="12">
    <source>
        <dbReference type="ARBA" id="ARBA00042677"/>
    </source>
</evidence>
<dbReference type="GO" id="GO:0006310">
    <property type="term" value="P:DNA recombination"/>
    <property type="evidence" value="ECO:0007669"/>
    <property type="project" value="UniProtKB-KW"/>
</dbReference>
<dbReference type="EMBL" id="PYSW02000020">
    <property type="protein sequence ID" value="KAG2383515.1"/>
    <property type="molecule type" value="Genomic_DNA"/>
</dbReference>
<keyword evidence="9" id="KW-0234">DNA repair</keyword>
<keyword evidence="7" id="KW-0269">Exonuclease</keyword>
<dbReference type="InterPro" id="IPR036866">
    <property type="entry name" value="RibonucZ/Hydroxyglut_hydro"/>
</dbReference>
<evidence type="ECO:0000256" key="8">
    <source>
        <dbReference type="ARBA" id="ARBA00023172"/>
    </source>
</evidence>
<dbReference type="Proteomes" id="UP000816034">
    <property type="component" value="Unassembled WGS sequence"/>
</dbReference>
<gene>
    <name evidence="15" type="ORF">C9374_004186</name>
</gene>
<comment type="subcellular location">
    <subcellularLocation>
        <location evidence="1">Nucleus</location>
    </subcellularLocation>
</comment>
<evidence type="ECO:0000256" key="11">
    <source>
        <dbReference type="ARBA" id="ARBA00039759"/>
    </source>
</evidence>
<sequence length="560" mass="64005">MRRKATFEFTGCFDISSEIPHGVIAIDNFEHFHSVMEQNNTGQQSSPLLMKGCNRKDKRRSSQQSGLAYYQYYFLSHFHSDHFKGLHDKFFQHATTSEETCIVCHPITKTLLLSQFPNLDKDRILTIELHQPTLLPISHKFTNHTHDKENDPQNHLPSNNKVKDALSRSQVRNFTVTLLTSNHCVGSTMFLFEIQKGLHKEAILYTGDFRNVSTETTTFLKSQKLSKVYIDDTFCDETNFSDLPTRSQSIRNRRKEIDVMDALKEKVFTSNKDETFLRVVSKDTLKSLASLLLKEVDKPLFIQVSTMWLKYLNKETCGMAGKSEDITCKLTNDGIWKVLYSFHSSRNEMLHFLASISTNSTTIPSIISLNPQSKYIRGLVESLKQQMSKKQQVLIVNEDGYDYSFFETSAELFKEEFITFSHSSLTQKDNTFSSQSFNEDSQPRSQSSNNSDLSPISNSYTISSLETEPYSAIPDEVFDPEQLFSEISQGQDEEERTPITQSQSLSFLNSPFTPEASSTKKRAIHAHNTPSNGKDESFTMLNLSEDDNTPQKDSKKVKLK</sequence>
<keyword evidence="10" id="KW-0539">Nucleus</keyword>
<name>A0AA88GN94_NAELO</name>
<keyword evidence="3" id="KW-0540">Nuclease</keyword>
<keyword evidence="8" id="KW-0233">DNA recombination</keyword>
<evidence type="ECO:0000256" key="3">
    <source>
        <dbReference type="ARBA" id="ARBA00022722"/>
    </source>
</evidence>
<evidence type="ECO:0000256" key="2">
    <source>
        <dbReference type="ARBA" id="ARBA00010304"/>
    </source>
</evidence>
<evidence type="ECO:0000259" key="14">
    <source>
        <dbReference type="Pfam" id="PF07522"/>
    </source>
</evidence>
<evidence type="ECO:0000256" key="6">
    <source>
        <dbReference type="ARBA" id="ARBA00022801"/>
    </source>
</evidence>
<dbReference type="AlphaFoldDB" id="A0AA88GN94"/>
<evidence type="ECO:0000256" key="5">
    <source>
        <dbReference type="ARBA" id="ARBA00022763"/>
    </source>
</evidence>
<evidence type="ECO:0000256" key="9">
    <source>
        <dbReference type="ARBA" id="ARBA00023204"/>
    </source>
</evidence>
<dbReference type="GO" id="GO:0036297">
    <property type="term" value="P:interstrand cross-link repair"/>
    <property type="evidence" value="ECO:0007669"/>
    <property type="project" value="TreeGrafter"/>
</dbReference>
<dbReference type="Pfam" id="PF07522">
    <property type="entry name" value="DRMBL"/>
    <property type="match status" value="1"/>
</dbReference>
<proteinExistence type="inferred from homology"/>
<dbReference type="RefSeq" id="XP_044549194.1">
    <property type="nucleotide sequence ID" value="XM_044693797.1"/>
</dbReference>
<evidence type="ECO:0000313" key="15">
    <source>
        <dbReference type="EMBL" id="KAG2383515.1"/>
    </source>
</evidence>
<accession>A0AA88GN94</accession>
<feature type="compositionally biased region" description="Polar residues" evidence="13">
    <location>
        <begin position="498"/>
        <end position="517"/>
    </location>
</feature>
<keyword evidence="4" id="KW-0255">Endonuclease</keyword>
<feature type="compositionally biased region" description="Basic and acidic residues" evidence="13">
    <location>
        <begin position="549"/>
        <end position="560"/>
    </location>
</feature>
<feature type="domain" description="DNA repair metallo-beta-lactamase" evidence="14">
    <location>
        <begin position="265"/>
        <end position="359"/>
    </location>
</feature>
<dbReference type="PANTHER" id="PTHR23240">
    <property type="entry name" value="DNA CROSS-LINK REPAIR PROTEIN PSO2/SNM1-RELATED"/>
    <property type="match status" value="1"/>
</dbReference>
<evidence type="ECO:0000256" key="13">
    <source>
        <dbReference type="SAM" id="MobiDB-lite"/>
    </source>
</evidence>
<dbReference type="InterPro" id="IPR011084">
    <property type="entry name" value="DRMBL"/>
</dbReference>
<keyword evidence="16" id="KW-1185">Reference proteome</keyword>
<feature type="region of interest" description="Disordered" evidence="13">
    <location>
        <begin position="431"/>
        <end position="458"/>
    </location>
</feature>
<dbReference type="GO" id="GO:0035312">
    <property type="term" value="F:5'-3' DNA exonuclease activity"/>
    <property type="evidence" value="ECO:0007669"/>
    <property type="project" value="TreeGrafter"/>
</dbReference>
<keyword evidence="5" id="KW-0227">DNA damage</keyword>
<dbReference type="PANTHER" id="PTHR23240:SF8">
    <property type="entry name" value="PROTEIN ARTEMIS"/>
    <property type="match status" value="1"/>
</dbReference>
<dbReference type="GO" id="GO:0006303">
    <property type="term" value="P:double-strand break repair via nonhomologous end joining"/>
    <property type="evidence" value="ECO:0007669"/>
    <property type="project" value="TreeGrafter"/>
</dbReference>
<evidence type="ECO:0000256" key="7">
    <source>
        <dbReference type="ARBA" id="ARBA00022839"/>
    </source>
</evidence>